<reference evidence="1" key="1">
    <citation type="submission" date="2023-02" db="EMBL/GenBank/DDBJ databases">
        <title>Host association and intracellularity evolved multiple times independently in the Rickettsiales.</title>
        <authorList>
            <person name="Castelli M."/>
            <person name="Nardi T."/>
            <person name="Gammuto L."/>
            <person name="Bellinzona G."/>
            <person name="Sabaneyeva E."/>
            <person name="Potekhin A."/>
            <person name="Serra V."/>
            <person name="Petroni G."/>
            <person name="Sassera D."/>
        </authorList>
    </citation>
    <scope>NUCLEOTIDE SEQUENCE</scope>
    <source>
        <strain evidence="1">USBL-36I1</strain>
    </source>
</reference>
<dbReference type="AlphaFoldDB" id="A0AAE4VJV3"/>
<evidence type="ECO:0000313" key="2">
    <source>
        <dbReference type="Proteomes" id="UP001289135"/>
    </source>
</evidence>
<dbReference type="PROSITE" id="PS51257">
    <property type="entry name" value="PROKAR_LIPOPROTEIN"/>
    <property type="match status" value="1"/>
</dbReference>
<evidence type="ECO:0000313" key="1">
    <source>
        <dbReference type="EMBL" id="MDZ5761097.1"/>
    </source>
</evidence>
<protein>
    <recommendedName>
        <fullName evidence="3">Lipoprotein</fullName>
    </recommendedName>
</protein>
<organism evidence="1 2">
    <name type="scientific">Lyticum sinuosum</name>
    <dbReference type="NCBI Taxonomy" id="1332059"/>
    <lineage>
        <taxon>Bacteria</taxon>
        <taxon>Pseudomonadati</taxon>
        <taxon>Pseudomonadota</taxon>
        <taxon>Alphaproteobacteria</taxon>
        <taxon>Rickettsiales</taxon>
        <taxon>Lyticum</taxon>
    </lineage>
</organism>
<dbReference type="Proteomes" id="UP001289135">
    <property type="component" value="Unassembled WGS sequence"/>
</dbReference>
<sequence length="72" mass="8220">MIKFLHKLLNTKIPLFIIFFCICGLLIGCSNQLDKANTINSNINYTYPVSPRDERDNDGGKVFNDKLTLNIE</sequence>
<proteinExistence type="predicted"/>
<name>A0AAE4VJV3_9RICK</name>
<dbReference type="EMBL" id="JARGYU010000001">
    <property type="protein sequence ID" value="MDZ5761097.1"/>
    <property type="molecule type" value="Genomic_DNA"/>
</dbReference>
<comment type="caution">
    <text evidence="1">The sequence shown here is derived from an EMBL/GenBank/DDBJ whole genome shotgun (WGS) entry which is preliminary data.</text>
</comment>
<keyword evidence="2" id="KW-1185">Reference proteome</keyword>
<gene>
    <name evidence="1" type="ORF">Lyticum_00260</name>
</gene>
<accession>A0AAE4VJV3</accession>
<dbReference type="RefSeq" id="WP_322498524.1">
    <property type="nucleotide sequence ID" value="NZ_JARGYU010000001.1"/>
</dbReference>
<evidence type="ECO:0008006" key="3">
    <source>
        <dbReference type="Google" id="ProtNLM"/>
    </source>
</evidence>